<keyword evidence="3" id="KW-0786">Thiamine pyrophosphate</keyword>
<dbReference type="EMBL" id="FNAK01000004">
    <property type="protein sequence ID" value="SDE12084.1"/>
    <property type="molecule type" value="Genomic_DNA"/>
</dbReference>
<dbReference type="GO" id="GO:0016491">
    <property type="term" value="F:oxidoreductase activity"/>
    <property type="evidence" value="ECO:0007669"/>
    <property type="project" value="UniProtKB-KW"/>
</dbReference>
<sequence length="327" mass="35990">MSDKRTMVDALNLALHEEMKRDDNAILLGEDVGVDGGIFRVSKGLIETFGEERIIDTPLAESGIVGTAIGMAMAGLRPIAEMQFSGFSYFAYHQIESHAARMRWRSRGRYHVPLVVRMPYGGGVRALEHHSESREVIYTHTPGLRTVIPSGPKNACQLLKAAIRDPDPVIFLEPKAVYRSVKEEVPEDLDPLPLDKAAHVREGDELTFVSYGAMLHRTLEAADRLQEEDGISCDVIDLLTLAPLDAATVVKSASQTGRVVVVTEAPQSYGPAAEIAARVAEDAFVKLEAPVGRVAGYDIHMPFFAREQSYLPSVDRITDTARYTLEF</sequence>
<dbReference type="InterPro" id="IPR033248">
    <property type="entry name" value="Transketolase_C"/>
</dbReference>
<keyword evidence="6" id="KW-1185">Reference proteome</keyword>
<evidence type="ECO:0000259" key="4">
    <source>
        <dbReference type="SMART" id="SM00861"/>
    </source>
</evidence>
<dbReference type="RefSeq" id="WP_068303830.1">
    <property type="nucleotide sequence ID" value="NZ_FNAK01000004.1"/>
</dbReference>
<organism evidence="5 6">
    <name type="scientific">Kordiimonas lacus</name>
    <dbReference type="NCBI Taxonomy" id="637679"/>
    <lineage>
        <taxon>Bacteria</taxon>
        <taxon>Pseudomonadati</taxon>
        <taxon>Pseudomonadota</taxon>
        <taxon>Alphaproteobacteria</taxon>
        <taxon>Kordiimonadales</taxon>
        <taxon>Kordiimonadaceae</taxon>
        <taxon>Kordiimonas</taxon>
    </lineage>
</organism>
<gene>
    <name evidence="5" type="ORF">SAMN04488071_2164</name>
</gene>
<protein>
    <submittedName>
        <fullName evidence="5">Pyruvate dehydrogenase E1 component beta subunit</fullName>
    </submittedName>
</protein>
<accession>A0A1G7AB08</accession>
<feature type="domain" description="Transketolase-like pyrimidine-binding" evidence="4">
    <location>
        <begin position="5"/>
        <end position="180"/>
    </location>
</feature>
<dbReference type="Gene3D" id="3.40.50.970">
    <property type="match status" value="1"/>
</dbReference>
<comment type="cofactor">
    <cofactor evidence="1">
        <name>thiamine diphosphate</name>
        <dbReference type="ChEBI" id="CHEBI:58937"/>
    </cofactor>
</comment>
<dbReference type="Gene3D" id="3.40.50.920">
    <property type="match status" value="1"/>
</dbReference>
<dbReference type="AlphaFoldDB" id="A0A1G7AB08"/>
<dbReference type="InterPro" id="IPR005475">
    <property type="entry name" value="Transketolase-like_Pyr-bd"/>
</dbReference>
<dbReference type="Proteomes" id="UP000183685">
    <property type="component" value="Unassembled WGS sequence"/>
</dbReference>
<dbReference type="FunFam" id="3.40.50.920:FF:000001">
    <property type="entry name" value="Pyruvate dehydrogenase E1 beta subunit"/>
    <property type="match status" value="1"/>
</dbReference>
<keyword evidence="2" id="KW-0560">Oxidoreductase</keyword>
<dbReference type="PANTHER" id="PTHR43257">
    <property type="entry name" value="PYRUVATE DEHYDROGENASE E1 COMPONENT BETA SUBUNIT"/>
    <property type="match status" value="1"/>
</dbReference>
<dbReference type="InterPro" id="IPR029061">
    <property type="entry name" value="THDP-binding"/>
</dbReference>
<reference evidence="5 6" key="1">
    <citation type="submission" date="2016-10" db="EMBL/GenBank/DDBJ databases">
        <authorList>
            <person name="de Groot N.N."/>
        </authorList>
    </citation>
    <scope>NUCLEOTIDE SEQUENCE [LARGE SCALE GENOMIC DNA]</scope>
    <source>
        <strain evidence="5 6">CGMCC 1.9109</strain>
    </source>
</reference>
<dbReference type="Pfam" id="PF02779">
    <property type="entry name" value="Transket_pyr"/>
    <property type="match status" value="1"/>
</dbReference>
<evidence type="ECO:0000256" key="1">
    <source>
        <dbReference type="ARBA" id="ARBA00001964"/>
    </source>
</evidence>
<dbReference type="SUPFAM" id="SSF52518">
    <property type="entry name" value="Thiamin diphosphate-binding fold (THDP-binding)"/>
    <property type="match status" value="1"/>
</dbReference>
<dbReference type="FunFam" id="3.40.50.970:FF:000001">
    <property type="entry name" value="Pyruvate dehydrogenase E1 beta subunit"/>
    <property type="match status" value="1"/>
</dbReference>
<evidence type="ECO:0000313" key="5">
    <source>
        <dbReference type="EMBL" id="SDE12084.1"/>
    </source>
</evidence>
<dbReference type="SUPFAM" id="SSF52922">
    <property type="entry name" value="TK C-terminal domain-like"/>
    <property type="match status" value="1"/>
</dbReference>
<name>A0A1G7AB08_9PROT</name>
<dbReference type="PANTHER" id="PTHR43257:SF2">
    <property type="entry name" value="PYRUVATE DEHYDROGENASE E1 COMPONENT SUBUNIT BETA"/>
    <property type="match status" value="1"/>
</dbReference>
<dbReference type="InterPro" id="IPR009014">
    <property type="entry name" value="Transketo_C/PFOR_II"/>
</dbReference>
<dbReference type="Pfam" id="PF02780">
    <property type="entry name" value="Transketolase_C"/>
    <property type="match status" value="1"/>
</dbReference>
<keyword evidence="5" id="KW-0670">Pyruvate</keyword>
<dbReference type="STRING" id="637679.GCA_001550055_01693"/>
<evidence type="ECO:0000313" key="6">
    <source>
        <dbReference type="Proteomes" id="UP000183685"/>
    </source>
</evidence>
<proteinExistence type="predicted"/>
<evidence type="ECO:0000256" key="2">
    <source>
        <dbReference type="ARBA" id="ARBA00023002"/>
    </source>
</evidence>
<evidence type="ECO:0000256" key="3">
    <source>
        <dbReference type="ARBA" id="ARBA00023052"/>
    </source>
</evidence>
<dbReference type="SMART" id="SM00861">
    <property type="entry name" value="Transket_pyr"/>
    <property type="match status" value="1"/>
</dbReference>
<dbReference type="CDD" id="cd07036">
    <property type="entry name" value="TPP_PYR_E1-PDHc-beta_like"/>
    <property type="match status" value="1"/>
</dbReference>